<keyword evidence="3" id="KW-1185">Reference proteome</keyword>
<sequence>MKKDIHLKAVPTKIIYQGKVIYTHYAASRSFALLVVILSVGRFRSPQALLALSAVMTLIQLGNAVIGFQLHDAAKSFGPLGLAVLTFVAALFLMSATHQQWS</sequence>
<proteinExistence type="predicted"/>
<keyword evidence="1" id="KW-0812">Transmembrane</keyword>
<evidence type="ECO:0000256" key="1">
    <source>
        <dbReference type="SAM" id="Phobius"/>
    </source>
</evidence>
<feature type="transmembrane region" description="Helical" evidence="1">
    <location>
        <begin position="76"/>
        <end position="96"/>
    </location>
</feature>
<organism evidence="2 3">
    <name type="scientific">Deinococcus marmoris</name>
    <dbReference type="NCBI Taxonomy" id="249408"/>
    <lineage>
        <taxon>Bacteria</taxon>
        <taxon>Thermotogati</taxon>
        <taxon>Deinococcota</taxon>
        <taxon>Deinococci</taxon>
        <taxon>Deinococcales</taxon>
        <taxon>Deinococcaceae</taxon>
        <taxon>Deinococcus</taxon>
    </lineage>
</organism>
<protein>
    <submittedName>
        <fullName evidence="2">Uncharacterized protein</fullName>
    </submittedName>
</protein>
<dbReference type="AlphaFoldDB" id="A0A1U7NRI5"/>
<keyword evidence="1" id="KW-1133">Transmembrane helix</keyword>
<dbReference type="EMBL" id="MSTI01000177">
    <property type="protein sequence ID" value="OLV15531.1"/>
    <property type="molecule type" value="Genomic_DNA"/>
</dbReference>
<reference evidence="2 3" key="1">
    <citation type="submission" date="2017-01" db="EMBL/GenBank/DDBJ databases">
        <title>Genome Analysis of Deinococcus marmoris KOPRI26562.</title>
        <authorList>
            <person name="Kim J.H."/>
            <person name="Oh H.-M."/>
        </authorList>
    </citation>
    <scope>NUCLEOTIDE SEQUENCE [LARGE SCALE GENOMIC DNA]</scope>
    <source>
        <strain evidence="2 3">KOPRI26562</strain>
    </source>
</reference>
<dbReference type="OrthoDB" id="8233920at2"/>
<keyword evidence="1" id="KW-0472">Membrane</keyword>
<evidence type="ECO:0000313" key="2">
    <source>
        <dbReference type="EMBL" id="OLV15531.1"/>
    </source>
</evidence>
<feature type="transmembrane region" description="Helical" evidence="1">
    <location>
        <begin position="48"/>
        <end position="70"/>
    </location>
</feature>
<dbReference type="RefSeq" id="WP_075836958.1">
    <property type="nucleotide sequence ID" value="NZ_MSTI01000177.1"/>
</dbReference>
<comment type="caution">
    <text evidence="2">The sequence shown here is derived from an EMBL/GenBank/DDBJ whole genome shotgun (WGS) entry which is preliminary data.</text>
</comment>
<accession>A0A1U7NRI5</accession>
<feature type="transmembrane region" description="Helical" evidence="1">
    <location>
        <begin position="20"/>
        <end position="41"/>
    </location>
</feature>
<dbReference type="STRING" id="249408.BOO71_0014614"/>
<evidence type="ECO:0000313" key="3">
    <source>
        <dbReference type="Proteomes" id="UP000186607"/>
    </source>
</evidence>
<gene>
    <name evidence="2" type="ORF">BOO71_0014614</name>
</gene>
<name>A0A1U7NRI5_9DEIO</name>
<dbReference type="Proteomes" id="UP000186607">
    <property type="component" value="Unassembled WGS sequence"/>
</dbReference>